<name>A0A5J4Z4V8_PORPP</name>
<evidence type="ECO:0000313" key="1">
    <source>
        <dbReference type="EMBL" id="KAA8497627.1"/>
    </source>
</evidence>
<reference evidence="2" key="1">
    <citation type="journal article" date="2019" name="Nat. Commun.">
        <title>Expansion of phycobilisome linker gene families in mesophilic red algae.</title>
        <authorList>
            <person name="Lee J."/>
            <person name="Kim D."/>
            <person name="Bhattacharya D."/>
            <person name="Yoon H.S."/>
        </authorList>
    </citation>
    <scope>NUCLEOTIDE SEQUENCE [LARGE SCALE GENOMIC DNA]</scope>
    <source>
        <strain evidence="2">CCMP 1328</strain>
    </source>
</reference>
<gene>
    <name evidence="1" type="ORF">FVE85_5212</name>
</gene>
<dbReference type="OrthoDB" id="2018816at2759"/>
<sequence length="282" mass="32074">MIDAMIDETPLRGAQAGGAVVLMPKGGPNESYRAIRHRLVNSKRGDLAKRTTCGIRWRVCIWKHFVSLIRLVKRVFKFWRPTSAGEEAYVNEHNPVMGGLETRSTKTSTIATMDVYAYWAVLMQGHARFATSSLSEACETQPHNWSGPRMKSMWVRSAAPDRNLDRVYTRVTENFQIFVTHNGDSDSYELFQESVSARTFHPWLDRVLQISNHGTGDSINIAGMLDLLCTQGMWYESVRLADCMYVLRSVKEKVDFDLVRRAAAVFETEFLAWSKLLVVDEA</sequence>
<keyword evidence="2" id="KW-1185">Reference proteome</keyword>
<protein>
    <submittedName>
        <fullName evidence="1">Uncharacterized protein</fullName>
    </submittedName>
</protein>
<dbReference type="AlphaFoldDB" id="A0A5J4Z4V8"/>
<dbReference type="Proteomes" id="UP000324585">
    <property type="component" value="Unassembled WGS sequence"/>
</dbReference>
<evidence type="ECO:0000313" key="2">
    <source>
        <dbReference type="Proteomes" id="UP000324585"/>
    </source>
</evidence>
<accession>A0A5J4Z4V8</accession>
<organism evidence="1 2">
    <name type="scientific">Porphyridium purpureum</name>
    <name type="common">Red alga</name>
    <name type="synonym">Porphyridium cruentum</name>
    <dbReference type="NCBI Taxonomy" id="35688"/>
    <lineage>
        <taxon>Eukaryota</taxon>
        <taxon>Rhodophyta</taxon>
        <taxon>Bangiophyceae</taxon>
        <taxon>Porphyridiales</taxon>
        <taxon>Porphyridiaceae</taxon>
        <taxon>Porphyridium</taxon>
    </lineage>
</organism>
<proteinExistence type="predicted"/>
<dbReference type="EMBL" id="VRMN01000001">
    <property type="protein sequence ID" value="KAA8497627.1"/>
    <property type="molecule type" value="Genomic_DNA"/>
</dbReference>
<comment type="caution">
    <text evidence="1">The sequence shown here is derived from an EMBL/GenBank/DDBJ whole genome shotgun (WGS) entry which is preliminary data.</text>
</comment>